<organism evidence="2 3">
    <name type="scientific">Microlunatus panaciterrae</name>
    <dbReference type="NCBI Taxonomy" id="400768"/>
    <lineage>
        <taxon>Bacteria</taxon>
        <taxon>Bacillati</taxon>
        <taxon>Actinomycetota</taxon>
        <taxon>Actinomycetes</taxon>
        <taxon>Propionibacteriales</taxon>
        <taxon>Propionibacteriaceae</taxon>
        <taxon>Microlunatus</taxon>
    </lineage>
</organism>
<dbReference type="InterPro" id="IPR030678">
    <property type="entry name" value="Peptide/Ni-bd"/>
</dbReference>
<name>A0ABS2RG19_9ACTN</name>
<dbReference type="EMBL" id="JAFBCF010000001">
    <property type="protein sequence ID" value="MBM7797953.1"/>
    <property type="molecule type" value="Genomic_DNA"/>
</dbReference>
<evidence type="ECO:0000259" key="1">
    <source>
        <dbReference type="Pfam" id="PF00496"/>
    </source>
</evidence>
<dbReference type="Gene3D" id="3.10.105.10">
    <property type="entry name" value="Dipeptide-binding Protein, Domain 3"/>
    <property type="match status" value="1"/>
</dbReference>
<dbReference type="InterPro" id="IPR039424">
    <property type="entry name" value="SBP_5"/>
</dbReference>
<dbReference type="Proteomes" id="UP000704762">
    <property type="component" value="Unassembled WGS sequence"/>
</dbReference>
<dbReference type="Gene3D" id="3.40.190.10">
    <property type="entry name" value="Periplasmic binding protein-like II"/>
    <property type="match status" value="1"/>
</dbReference>
<proteinExistence type="predicted"/>
<dbReference type="SUPFAM" id="SSF53850">
    <property type="entry name" value="Periplasmic binding protein-like II"/>
    <property type="match status" value="1"/>
</dbReference>
<sequence length="474" mass="51706">MTSKLVHYDPETAAPTNDIAESIETSDNQSFTVKLKKGYKFQDGTEVKAKNFVDAWNYTAYGPNGQAGSYFYAPFEGFGDVQCLDPDCKGKPKVKEMTGLKVVDDYTFTIKTTEPVSNLPVRLGYSAFSPLPDSFFKDPKAFEDKPIGAGPYKLDSKSTTEMVLSKFADYSGAFKPSVDKVTFRIYADTNAAYADVVANNLDFTDQIPPDQLVGEAYKSDLPDRNAVKESGRLTWITFSPNDPQLKDNVALRKAISRAIDRKLIADKIFNGTVVPATGWVSPVVDGYKEGACGDSCTFDAAAAKKAFDAAGGYKGTLTMTYNADGAGNKEYSEAVCNSIKNALGIKCVAQATVDFATFQKKIDDNTMKGIFRSGWQMDYPSIENFLTPIYAKGADSNWSKYNSPTFAKLLTQAAAAKTPDEANSLYQQAEAQLGKDFPTAPLWYPSTVVGWSDNVTDVKVTAFGTLDLVSIKKK</sequence>
<dbReference type="Pfam" id="PF00496">
    <property type="entry name" value="SBP_bac_5"/>
    <property type="match status" value="1"/>
</dbReference>
<dbReference type="PANTHER" id="PTHR30290">
    <property type="entry name" value="PERIPLASMIC BINDING COMPONENT OF ABC TRANSPORTER"/>
    <property type="match status" value="1"/>
</dbReference>
<evidence type="ECO:0000313" key="2">
    <source>
        <dbReference type="EMBL" id="MBM7797953.1"/>
    </source>
</evidence>
<protein>
    <submittedName>
        <fullName evidence="2">Oligopeptide transport system substrate-binding protein</fullName>
    </submittedName>
</protein>
<dbReference type="Gene3D" id="3.90.76.10">
    <property type="entry name" value="Dipeptide-binding Protein, Domain 1"/>
    <property type="match status" value="1"/>
</dbReference>
<reference evidence="2 3" key="1">
    <citation type="submission" date="2021-01" db="EMBL/GenBank/DDBJ databases">
        <title>Sequencing the genomes of 1000 actinobacteria strains.</title>
        <authorList>
            <person name="Klenk H.-P."/>
        </authorList>
    </citation>
    <scope>NUCLEOTIDE SEQUENCE [LARGE SCALE GENOMIC DNA]</scope>
    <source>
        <strain evidence="2 3">DSM 18662</strain>
    </source>
</reference>
<feature type="domain" description="Solute-binding protein family 5" evidence="1">
    <location>
        <begin position="15"/>
        <end position="396"/>
    </location>
</feature>
<evidence type="ECO:0000313" key="3">
    <source>
        <dbReference type="Proteomes" id="UP000704762"/>
    </source>
</evidence>
<accession>A0ABS2RG19</accession>
<dbReference type="CDD" id="cd00995">
    <property type="entry name" value="PBP2_NikA_DppA_OppA_like"/>
    <property type="match status" value="1"/>
</dbReference>
<comment type="caution">
    <text evidence="2">The sequence shown here is derived from an EMBL/GenBank/DDBJ whole genome shotgun (WGS) entry which is preliminary data.</text>
</comment>
<dbReference type="PANTHER" id="PTHR30290:SF83">
    <property type="entry name" value="ABC TRANSPORTER SUBSTRATE-BINDING PROTEIN"/>
    <property type="match status" value="1"/>
</dbReference>
<dbReference type="InterPro" id="IPR000914">
    <property type="entry name" value="SBP_5_dom"/>
</dbReference>
<gene>
    <name evidence="2" type="ORF">JOE57_000874</name>
</gene>
<dbReference type="PIRSF" id="PIRSF002741">
    <property type="entry name" value="MppA"/>
    <property type="match status" value="1"/>
</dbReference>
<keyword evidence="3" id="KW-1185">Reference proteome</keyword>